<keyword evidence="3 5" id="KW-0479">Metal-binding</keyword>
<dbReference type="GO" id="GO:0008168">
    <property type="term" value="F:methyltransferase activity"/>
    <property type="evidence" value="ECO:0007669"/>
    <property type="project" value="UniProtKB-KW"/>
</dbReference>
<dbReference type="GO" id="GO:0020037">
    <property type="term" value="F:heme binding"/>
    <property type="evidence" value="ECO:0007669"/>
    <property type="project" value="InterPro"/>
</dbReference>
<dbReference type="PRINTS" id="PR00463">
    <property type="entry name" value="EP450I"/>
</dbReference>
<dbReference type="EMBL" id="KZ805484">
    <property type="protein sequence ID" value="PVH95764.1"/>
    <property type="molecule type" value="Genomic_DNA"/>
</dbReference>
<evidence type="ECO:0000256" key="6">
    <source>
        <dbReference type="RuleBase" id="RU000461"/>
    </source>
</evidence>
<dbReference type="InterPro" id="IPR050121">
    <property type="entry name" value="Cytochrome_P450_monoxygenase"/>
</dbReference>
<reference evidence="9 10" key="1">
    <citation type="journal article" date="2018" name="Sci. Rep.">
        <title>Comparative genomics provides insights into the lifestyle and reveals functional heterogeneity of dark septate endophytic fungi.</title>
        <authorList>
            <person name="Knapp D.G."/>
            <person name="Nemeth J.B."/>
            <person name="Barry K."/>
            <person name="Hainaut M."/>
            <person name="Henrissat B."/>
            <person name="Johnson J."/>
            <person name="Kuo A."/>
            <person name="Lim J.H.P."/>
            <person name="Lipzen A."/>
            <person name="Nolan M."/>
            <person name="Ohm R.A."/>
            <person name="Tamas L."/>
            <person name="Grigoriev I.V."/>
            <person name="Spatafora J.W."/>
            <person name="Nagy L.G."/>
            <person name="Kovacs G.M."/>
        </authorList>
    </citation>
    <scope>NUCLEOTIDE SEQUENCE [LARGE SCALE GENOMIC DNA]</scope>
    <source>
        <strain evidence="9 10">DSE2036</strain>
    </source>
</reference>
<keyword evidence="9" id="KW-0808">Transferase</keyword>
<proteinExistence type="inferred from homology"/>
<comment type="cofactor">
    <cofactor evidence="1 5">
        <name>heme</name>
        <dbReference type="ChEBI" id="CHEBI:30413"/>
    </cofactor>
</comment>
<evidence type="ECO:0000313" key="9">
    <source>
        <dbReference type="EMBL" id="PVH95764.1"/>
    </source>
</evidence>
<comment type="similarity">
    <text evidence="2 6">Belongs to the cytochrome P450 family.</text>
</comment>
<keyword evidence="10" id="KW-1185">Reference proteome</keyword>
<dbReference type="STRING" id="97972.A0A2V1DF52"/>
<feature type="region of interest" description="Disordered" evidence="7">
    <location>
        <begin position="273"/>
        <end position="294"/>
    </location>
</feature>
<accession>A0A2V1DF52</accession>
<evidence type="ECO:0000256" key="4">
    <source>
        <dbReference type="ARBA" id="ARBA00023004"/>
    </source>
</evidence>
<keyword evidence="5 6" id="KW-0349">Heme</keyword>
<evidence type="ECO:0000256" key="8">
    <source>
        <dbReference type="SAM" id="Phobius"/>
    </source>
</evidence>
<protein>
    <submittedName>
        <fullName evidence="9">Putative cytochrome P450 pisatin demethylase</fullName>
    </submittedName>
</protein>
<dbReference type="Proteomes" id="UP000244855">
    <property type="component" value="Unassembled WGS sequence"/>
</dbReference>
<keyword evidence="9" id="KW-0489">Methyltransferase</keyword>
<dbReference type="InterPro" id="IPR017972">
    <property type="entry name" value="Cyt_P450_CS"/>
</dbReference>
<evidence type="ECO:0000313" key="10">
    <source>
        <dbReference type="Proteomes" id="UP000244855"/>
    </source>
</evidence>
<feature type="binding site" description="axial binding residue" evidence="5">
    <location>
        <position position="472"/>
    </location>
    <ligand>
        <name>heme</name>
        <dbReference type="ChEBI" id="CHEBI:30413"/>
    </ligand>
    <ligandPart>
        <name>Fe</name>
        <dbReference type="ChEBI" id="CHEBI:18248"/>
    </ligandPart>
</feature>
<sequence>MTTLASISIAFWHTLLRAQFVATIFIGLLLLRLLSNRFKRDLSSIPGPTLAKYTRLWRLYDAWTGETHSVSIRLHRKYGDVVRIGPKHVTFSHPNAIADIYGPTKAFSKTGFYSVQSSLLDNKVTENLFSTRDASFHRNQKKVIANAYSMTSVLGMEDQIDSCITLLLSQLKGKSRKKETVDLGQWVQFFAFDATGEVSFSKKLGFLREGRDFDGIINTIASQLSYGNIIGQIPELNHLLFGNRFFRMLFPQMENRNHIMQFTMKAVDTKLATSGTTTMSEQESADRGEPKGKDQDMLSRWWAIHEKDPDKLSRRDLILQLSLNVMAGSDTQAISLRSTLNNMMHNPVKLIKARQEVDDAEAAGKLSGSITYNEVTTHLPYVCACIKEGLRLHPAVGQPLERHVPAGGAIICGKYYPEGTVVGVNAWASQRHPEFFQDPDEFIPERWLESSPAQLKDMERALLYFGAGSRTCIGKNVALSGMHKLMAHLLREFDMKLHNPNKPLDIVCKGLVLQEGLLVDLEERKPSAKF</sequence>
<dbReference type="InterPro" id="IPR036396">
    <property type="entry name" value="Cyt_P450_sf"/>
</dbReference>
<dbReference type="FunFam" id="1.10.630.10:FF:000050">
    <property type="entry name" value="Cytochrome P450 monooxygenase"/>
    <property type="match status" value="1"/>
</dbReference>
<evidence type="ECO:0000256" key="5">
    <source>
        <dbReference type="PIRSR" id="PIRSR602401-1"/>
    </source>
</evidence>
<feature type="compositionally biased region" description="Basic and acidic residues" evidence="7">
    <location>
        <begin position="284"/>
        <end position="294"/>
    </location>
</feature>
<dbReference type="PRINTS" id="PR00385">
    <property type="entry name" value="P450"/>
</dbReference>
<keyword evidence="4 5" id="KW-0408">Iron</keyword>
<gene>
    <name evidence="9" type="ORF">DM02DRAFT_632554</name>
</gene>
<dbReference type="SUPFAM" id="SSF48264">
    <property type="entry name" value="Cytochrome P450"/>
    <property type="match status" value="1"/>
</dbReference>
<keyword evidence="8" id="KW-0812">Transmembrane</keyword>
<dbReference type="InterPro" id="IPR002401">
    <property type="entry name" value="Cyt_P450_E_grp-I"/>
</dbReference>
<dbReference type="GO" id="GO:0004497">
    <property type="term" value="F:monooxygenase activity"/>
    <property type="evidence" value="ECO:0007669"/>
    <property type="project" value="UniProtKB-KW"/>
</dbReference>
<dbReference type="Gene3D" id="1.10.630.10">
    <property type="entry name" value="Cytochrome P450"/>
    <property type="match status" value="1"/>
</dbReference>
<evidence type="ECO:0000256" key="3">
    <source>
        <dbReference type="ARBA" id="ARBA00022723"/>
    </source>
</evidence>
<dbReference type="PROSITE" id="PS00086">
    <property type="entry name" value="CYTOCHROME_P450"/>
    <property type="match status" value="1"/>
</dbReference>
<evidence type="ECO:0000256" key="7">
    <source>
        <dbReference type="SAM" id="MobiDB-lite"/>
    </source>
</evidence>
<dbReference type="PANTHER" id="PTHR24305:SF232">
    <property type="entry name" value="P450, PUTATIVE (EUROFUNG)-RELATED"/>
    <property type="match status" value="1"/>
</dbReference>
<dbReference type="AlphaFoldDB" id="A0A2V1DF52"/>
<keyword evidence="8" id="KW-0472">Membrane</keyword>
<evidence type="ECO:0000256" key="2">
    <source>
        <dbReference type="ARBA" id="ARBA00010617"/>
    </source>
</evidence>
<dbReference type="InterPro" id="IPR001128">
    <property type="entry name" value="Cyt_P450"/>
</dbReference>
<dbReference type="OrthoDB" id="3934656at2759"/>
<keyword evidence="8" id="KW-1133">Transmembrane helix</keyword>
<feature type="transmembrane region" description="Helical" evidence="8">
    <location>
        <begin position="15"/>
        <end position="34"/>
    </location>
</feature>
<organism evidence="9 10">
    <name type="scientific">Periconia macrospinosa</name>
    <dbReference type="NCBI Taxonomy" id="97972"/>
    <lineage>
        <taxon>Eukaryota</taxon>
        <taxon>Fungi</taxon>
        <taxon>Dikarya</taxon>
        <taxon>Ascomycota</taxon>
        <taxon>Pezizomycotina</taxon>
        <taxon>Dothideomycetes</taxon>
        <taxon>Pleosporomycetidae</taxon>
        <taxon>Pleosporales</taxon>
        <taxon>Massarineae</taxon>
        <taxon>Periconiaceae</taxon>
        <taxon>Periconia</taxon>
    </lineage>
</organism>
<keyword evidence="6" id="KW-0560">Oxidoreductase</keyword>
<dbReference type="Pfam" id="PF00067">
    <property type="entry name" value="p450"/>
    <property type="match status" value="1"/>
</dbReference>
<dbReference type="GO" id="GO:0005506">
    <property type="term" value="F:iron ion binding"/>
    <property type="evidence" value="ECO:0007669"/>
    <property type="project" value="InterPro"/>
</dbReference>
<dbReference type="CDD" id="cd11060">
    <property type="entry name" value="CYP57A1-like"/>
    <property type="match status" value="1"/>
</dbReference>
<dbReference type="GO" id="GO:0032259">
    <property type="term" value="P:methylation"/>
    <property type="evidence" value="ECO:0007669"/>
    <property type="project" value="UniProtKB-KW"/>
</dbReference>
<feature type="compositionally biased region" description="Polar residues" evidence="7">
    <location>
        <begin position="273"/>
        <end position="282"/>
    </location>
</feature>
<keyword evidence="6" id="KW-0503">Monooxygenase</keyword>
<evidence type="ECO:0000256" key="1">
    <source>
        <dbReference type="ARBA" id="ARBA00001971"/>
    </source>
</evidence>
<dbReference type="PANTHER" id="PTHR24305">
    <property type="entry name" value="CYTOCHROME P450"/>
    <property type="match status" value="1"/>
</dbReference>
<name>A0A2V1DF52_9PLEO</name>
<dbReference type="GO" id="GO:0016705">
    <property type="term" value="F:oxidoreductase activity, acting on paired donors, with incorporation or reduction of molecular oxygen"/>
    <property type="evidence" value="ECO:0007669"/>
    <property type="project" value="InterPro"/>
</dbReference>